<name>A0ABS8T6Q5_DATST</name>
<sequence length="106" mass="11843">MLSLAIPFPKYSRDHGPHLTRRPVRHGAIALDVCEAHSSLGVTLSFKGAVLAWHDMDCLQPAGRDMASSLARFGHVTWYMCCHCMHHGIVDSCHQPTLGRHRNEVM</sequence>
<dbReference type="EMBL" id="JACEIK010001197">
    <property type="protein sequence ID" value="MCD7467084.1"/>
    <property type="molecule type" value="Genomic_DNA"/>
</dbReference>
<evidence type="ECO:0000313" key="2">
    <source>
        <dbReference type="Proteomes" id="UP000823775"/>
    </source>
</evidence>
<dbReference type="Proteomes" id="UP000823775">
    <property type="component" value="Unassembled WGS sequence"/>
</dbReference>
<organism evidence="1 2">
    <name type="scientific">Datura stramonium</name>
    <name type="common">Jimsonweed</name>
    <name type="synonym">Common thornapple</name>
    <dbReference type="NCBI Taxonomy" id="4076"/>
    <lineage>
        <taxon>Eukaryota</taxon>
        <taxon>Viridiplantae</taxon>
        <taxon>Streptophyta</taxon>
        <taxon>Embryophyta</taxon>
        <taxon>Tracheophyta</taxon>
        <taxon>Spermatophyta</taxon>
        <taxon>Magnoliopsida</taxon>
        <taxon>eudicotyledons</taxon>
        <taxon>Gunneridae</taxon>
        <taxon>Pentapetalae</taxon>
        <taxon>asterids</taxon>
        <taxon>lamiids</taxon>
        <taxon>Solanales</taxon>
        <taxon>Solanaceae</taxon>
        <taxon>Solanoideae</taxon>
        <taxon>Datureae</taxon>
        <taxon>Datura</taxon>
    </lineage>
</organism>
<proteinExistence type="predicted"/>
<comment type="caution">
    <text evidence="1">The sequence shown here is derived from an EMBL/GenBank/DDBJ whole genome shotgun (WGS) entry which is preliminary data.</text>
</comment>
<reference evidence="1 2" key="1">
    <citation type="journal article" date="2021" name="BMC Genomics">
        <title>Datura genome reveals duplications of psychoactive alkaloid biosynthetic genes and high mutation rate following tissue culture.</title>
        <authorList>
            <person name="Rajewski A."/>
            <person name="Carter-House D."/>
            <person name="Stajich J."/>
            <person name="Litt A."/>
        </authorList>
    </citation>
    <scope>NUCLEOTIDE SEQUENCE [LARGE SCALE GENOMIC DNA]</scope>
    <source>
        <strain evidence="1">AR-01</strain>
    </source>
</reference>
<evidence type="ECO:0000313" key="1">
    <source>
        <dbReference type="EMBL" id="MCD7467084.1"/>
    </source>
</evidence>
<accession>A0ABS8T6Q5</accession>
<gene>
    <name evidence="1" type="ORF">HAX54_004283</name>
</gene>
<protein>
    <submittedName>
        <fullName evidence="1">Uncharacterized protein</fullName>
    </submittedName>
</protein>
<keyword evidence="2" id="KW-1185">Reference proteome</keyword>